<keyword evidence="3 6" id="KW-0347">Helicase</keyword>
<evidence type="ECO:0000259" key="9">
    <source>
        <dbReference type="PROSITE" id="PS51194"/>
    </source>
</evidence>
<dbReference type="Pfam" id="PF00271">
    <property type="entry name" value="Helicase_C"/>
    <property type="match status" value="1"/>
</dbReference>
<protein>
    <submittedName>
        <fullName evidence="10">DEAD/DEAH box helicase</fullName>
    </submittedName>
</protein>
<feature type="region of interest" description="Disordered" evidence="7">
    <location>
        <begin position="379"/>
        <end position="426"/>
    </location>
</feature>
<dbReference type="CDD" id="cd00268">
    <property type="entry name" value="DEADc"/>
    <property type="match status" value="1"/>
</dbReference>
<dbReference type="SUPFAM" id="SSF52540">
    <property type="entry name" value="P-loop containing nucleoside triphosphate hydrolases"/>
    <property type="match status" value="1"/>
</dbReference>
<dbReference type="CDD" id="cd18787">
    <property type="entry name" value="SF2_C_DEAD"/>
    <property type="match status" value="1"/>
</dbReference>
<evidence type="ECO:0000256" key="6">
    <source>
        <dbReference type="RuleBase" id="RU000492"/>
    </source>
</evidence>
<evidence type="ECO:0000256" key="1">
    <source>
        <dbReference type="ARBA" id="ARBA00022741"/>
    </source>
</evidence>
<feature type="domain" description="Helicase C-terminal" evidence="9">
    <location>
        <begin position="236"/>
        <end position="388"/>
    </location>
</feature>
<dbReference type="SMART" id="SM00490">
    <property type="entry name" value="HELICc"/>
    <property type="match status" value="1"/>
</dbReference>
<keyword evidence="11" id="KW-1185">Reference proteome</keyword>
<evidence type="ECO:0000256" key="3">
    <source>
        <dbReference type="ARBA" id="ARBA00022806"/>
    </source>
</evidence>
<feature type="domain" description="Helicase ATP-binding" evidence="8">
    <location>
        <begin position="31"/>
        <end position="212"/>
    </location>
</feature>
<reference evidence="11" key="1">
    <citation type="submission" date="2016-06" db="EMBL/GenBank/DDBJ databases">
        <authorList>
            <person name="Hehemann J.-H."/>
            <person name="Arevalo P."/>
            <person name="Datta M.S."/>
            <person name="Polz M.F."/>
        </authorList>
    </citation>
    <scope>NUCLEOTIDE SEQUENCE [LARGE SCALE GENOMIC DNA]</scope>
    <source>
        <strain evidence="11">9CSC122</strain>
    </source>
</reference>
<keyword evidence="4 6" id="KW-0067">ATP-binding</keyword>
<dbReference type="InterPro" id="IPR014001">
    <property type="entry name" value="Helicase_ATP-bd"/>
</dbReference>
<dbReference type="RefSeq" id="WP_065576503.1">
    <property type="nucleotide sequence ID" value="NZ_JBNGCH010000324.1"/>
</dbReference>
<dbReference type="InterPro" id="IPR000629">
    <property type="entry name" value="RNA-helicase_DEAD-box_CS"/>
</dbReference>
<proteinExistence type="inferred from homology"/>
<dbReference type="Gene3D" id="3.40.50.300">
    <property type="entry name" value="P-loop containing nucleotide triphosphate hydrolases"/>
    <property type="match status" value="2"/>
</dbReference>
<evidence type="ECO:0000313" key="11">
    <source>
        <dbReference type="Proteomes" id="UP000093173"/>
    </source>
</evidence>
<name>A0A1B9R1E2_9VIBR</name>
<dbReference type="GO" id="GO:0003676">
    <property type="term" value="F:nucleic acid binding"/>
    <property type="evidence" value="ECO:0007669"/>
    <property type="project" value="InterPro"/>
</dbReference>
<feature type="compositionally biased region" description="Basic residues" evidence="7">
    <location>
        <begin position="393"/>
        <end position="410"/>
    </location>
</feature>
<dbReference type="EMBL" id="MAJZ01000324">
    <property type="protein sequence ID" value="OCH78001.1"/>
    <property type="molecule type" value="Genomic_DNA"/>
</dbReference>
<dbReference type="GO" id="GO:0016787">
    <property type="term" value="F:hydrolase activity"/>
    <property type="evidence" value="ECO:0007669"/>
    <property type="project" value="UniProtKB-KW"/>
</dbReference>
<dbReference type="GO" id="GO:0005524">
    <property type="term" value="F:ATP binding"/>
    <property type="evidence" value="ECO:0007669"/>
    <property type="project" value="UniProtKB-KW"/>
</dbReference>
<dbReference type="PROSITE" id="PS00039">
    <property type="entry name" value="DEAD_ATP_HELICASE"/>
    <property type="match status" value="1"/>
</dbReference>
<dbReference type="PANTHER" id="PTHR47959:SF2">
    <property type="entry name" value="ATP-DEPENDENT RNA HELICASE DEAD BOX FAMILY"/>
    <property type="match status" value="1"/>
</dbReference>
<dbReference type="GO" id="GO:0003724">
    <property type="term" value="F:RNA helicase activity"/>
    <property type="evidence" value="ECO:0007669"/>
    <property type="project" value="UniProtKB-ARBA"/>
</dbReference>
<dbReference type="GO" id="GO:0005829">
    <property type="term" value="C:cytosol"/>
    <property type="evidence" value="ECO:0007669"/>
    <property type="project" value="TreeGrafter"/>
</dbReference>
<dbReference type="InterPro" id="IPR050079">
    <property type="entry name" value="DEAD_box_RNA_helicase"/>
</dbReference>
<evidence type="ECO:0000256" key="4">
    <source>
        <dbReference type="ARBA" id="ARBA00022840"/>
    </source>
</evidence>
<dbReference type="InterPro" id="IPR001650">
    <property type="entry name" value="Helicase_C-like"/>
</dbReference>
<organism evidence="10 11">
    <name type="scientific">Vibrio genomosp. F10</name>
    <dbReference type="NCBI Taxonomy" id="723171"/>
    <lineage>
        <taxon>Bacteria</taxon>
        <taxon>Pseudomonadati</taxon>
        <taxon>Pseudomonadota</taxon>
        <taxon>Gammaproteobacteria</taxon>
        <taxon>Vibrionales</taxon>
        <taxon>Vibrionaceae</taxon>
        <taxon>Vibrio</taxon>
    </lineage>
</organism>
<keyword evidence="1 6" id="KW-0547">Nucleotide-binding</keyword>
<dbReference type="InterPro" id="IPR027417">
    <property type="entry name" value="P-loop_NTPase"/>
</dbReference>
<accession>A0A1B9R1E2</accession>
<dbReference type="SMART" id="SM00487">
    <property type="entry name" value="DEXDc"/>
    <property type="match status" value="1"/>
</dbReference>
<comment type="similarity">
    <text evidence="5 6">Belongs to the DEAD box helicase family.</text>
</comment>
<dbReference type="AlphaFoldDB" id="A0A1B9R1E2"/>
<dbReference type="PROSITE" id="PS51194">
    <property type="entry name" value="HELICASE_CTER"/>
    <property type="match status" value="1"/>
</dbReference>
<dbReference type="InterPro" id="IPR011545">
    <property type="entry name" value="DEAD/DEAH_box_helicase_dom"/>
</dbReference>
<evidence type="ECO:0000256" key="2">
    <source>
        <dbReference type="ARBA" id="ARBA00022801"/>
    </source>
</evidence>
<evidence type="ECO:0000256" key="7">
    <source>
        <dbReference type="SAM" id="MobiDB-lite"/>
    </source>
</evidence>
<dbReference type="InterPro" id="IPR044742">
    <property type="entry name" value="DEAD/DEAH_RhlB"/>
</dbReference>
<evidence type="ECO:0000256" key="5">
    <source>
        <dbReference type="ARBA" id="ARBA00038437"/>
    </source>
</evidence>
<dbReference type="PROSITE" id="PS51192">
    <property type="entry name" value="HELICASE_ATP_BIND_1"/>
    <property type="match status" value="1"/>
</dbReference>
<evidence type="ECO:0000259" key="8">
    <source>
        <dbReference type="PROSITE" id="PS51192"/>
    </source>
</evidence>
<comment type="caution">
    <text evidence="10">The sequence shown here is derived from an EMBL/GenBank/DDBJ whole genome shotgun (WGS) entry which is preliminary data.</text>
</comment>
<gene>
    <name evidence="10" type="ORF">A6E14_06600</name>
</gene>
<dbReference type="Pfam" id="PF00270">
    <property type="entry name" value="DEAD"/>
    <property type="match status" value="1"/>
</dbReference>
<dbReference type="PANTHER" id="PTHR47959">
    <property type="entry name" value="ATP-DEPENDENT RNA HELICASE RHLE-RELATED"/>
    <property type="match status" value="1"/>
</dbReference>
<evidence type="ECO:0000313" key="10">
    <source>
        <dbReference type="EMBL" id="OCH78001.1"/>
    </source>
</evidence>
<sequence length="426" mass="46855">MPFSRLTLSSTLIHALPSSFRAPTDIQSQAIPIALKGGDLLAIAQTGSGKTLAYGLPIIEKVLEINAHNALLPSATIVVPTRELAAQVTTELQLIATNIAQLDQTQSVMIVSVCGGIEKEIQIEQLQPSPHIIVATPGRLLDLLQSRHLDVSGIHSVVFDEADRLLDMGFWSNIQAISNALPNNRQTMMFSATLPDELKERLNTQLKQPSYVQVTLANQVADNIEERLFLVNKGSKAKALIQQIHSEGWQQVLVFIGAKDNADALTKKLTKAGIDCAALHGNKTQQEREYTLEQFKNKSIQVLIATDLLARGIHIDHLPVVINFELPSDPMAYVHRVGRTARAGQQGLAVSLVCHGEADYLHAIRQCTHRPLITQTLADFPVTDKPSSSGSKRAPRDKKANRRTNNKKSIKQFQQRSSKLRSRDGQ</sequence>
<dbReference type="Proteomes" id="UP000093173">
    <property type="component" value="Unassembled WGS sequence"/>
</dbReference>
<keyword evidence="2 6" id="KW-0378">Hydrolase</keyword>